<evidence type="ECO:0000256" key="2">
    <source>
        <dbReference type="ARBA" id="ARBA00023315"/>
    </source>
</evidence>
<dbReference type="CDD" id="cd04301">
    <property type="entry name" value="NAT_SF"/>
    <property type="match status" value="1"/>
</dbReference>
<dbReference type="EMBL" id="LR812090">
    <property type="protein sequence ID" value="CAB9494200.1"/>
    <property type="molecule type" value="Genomic_DNA"/>
</dbReference>
<gene>
    <name evidence="4" type="ORF">ALFOR1_31161</name>
</gene>
<sequence length="167" mass="19139">MEHELIRQVQPEDYESIEKIYNHYVSNTSVTFEETTVSSTDIQNRVEKSRSSNLPWLVMEISGSIVGYAYATKWKERAAYRFSVESSVYVSEKHHGKGYGTLLYTELLKNLNLLDVNSVIGGITLPNLASVALHEKLGMKKVAHFSNVGFKFDKWLDVGYWQLKLRT</sequence>
<dbReference type="InterPro" id="IPR000182">
    <property type="entry name" value="GNAT_dom"/>
</dbReference>
<dbReference type="Proteomes" id="UP000509458">
    <property type="component" value="Chromosome"/>
</dbReference>
<reference evidence="4 5" key="1">
    <citation type="submission" date="2020-06" db="EMBL/GenBank/DDBJ databases">
        <authorList>
            <person name="Duchaud E."/>
        </authorList>
    </citation>
    <scope>NUCLEOTIDE SEQUENCE [LARGE SCALE GENOMIC DNA]</scope>
    <source>
        <strain evidence="4">Alteromonas fortis</strain>
    </source>
</reference>
<keyword evidence="1 4" id="KW-0808">Transferase</keyword>
<dbReference type="GO" id="GO:0016747">
    <property type="term" value="F:acyltransferase activity, transferring groups other than amino-acyl groups"/>
    <property type="evidence" value="ECO:0007669"/>
    <property type="project" value="InterPro"/>
</dbReference>
<organism evidence="4 5">
    <name type="scientific">Alteromonas macleodii</name>
    <name type="common">Pseudoalteromonas macleodii</name>
    <dbReference type="NCBI Taxonomy" id="28108"/>
    <lineage>
        <taxon>Bacteria</taxon>
        <taxon>Pseudomonadati</taxon>
        <taxon>Pseudomonadota</taxon>
        <taxon>Gammaproteobacteria</taxon>
        <taxon>Alteromonadales</taxon>
        <taxon>Alteromonadaceae</taxon>
        <taxon>Alteromonas/Salinimonas group</taxon>
        <taxon>Alteromonas</taxon>
    </lineage>
</organism>
<evidence type="ECO:0000256" key="1">
    <source>
        <dbReference type="ARBA" id="ARBA00022679"/>
    </source>
</evidence>
<feature type="domain" description="N-acetyltransferase" evidence="3">
    <location>
        <begin position="4"/>
        <end position="166"/>
    </location>
</feature>
<accession>A0A6T9XZL7</accession>
<evidence type="ECO:0000313" key="4">
    <source>
        <dbReference type="EMBL" id="CAB9494200.1"/>
    </source>
</evidence>
<dbReference type="Pfam" id="PF13420">
    <property type="entry name" value="Acetyltransf_4"/>
    <property type="match status" value="1"/>
</dbReference>
<dbReference type="PROSITE" id="PS51186">
    <property type="entry name" value="GNAT"/>
    <property type="match status" value="1"/>
</dbReference>
<dbReference type="InterPro" id="IPR016181">
    <property type="entry name" value="Acyl_CoA_acyltransferase"/>
</dbReference>
<dbReference type="PANTHER" id="PTHR43072">
    <property type="entry name" value="N-ACETYLTRANSFERASE"/>
    <property type="match status" value="1"/>
</dbReference>
<dbReference type="PANTHER" id="PTHR43072:SF23">
    <property type="entry name" value="UPF0039 PROTEIN C11D3.02C"/>
    <property type="match status" value="1"/>
</dbReference>
<dbReference type="SUPFAM" id="SSF55729">
    <property type="entry name" value="Acyl-CoA N-acyltransferases (Nat)"/>
    <property type="match status" value="1"/>
</dbReference>
<dbReference type="AlphaFoldDB" id="A0A6T9XZL7"/>
<keyword evidence="2" id="KW-0012">Acyltransferase</keyword>
<evidence type="ECO:0000313" key="5">
    <source>
        <dbReference type="Proteomes" id="UP000509458"/>
    </source>
</evidence>
<dbReference type="RefSeq" id="WP_179983600.1">
    <property type="nucleotide sequence ID" value="NZ_LR812090.1"/>
</dbReference>
<protein>
    <submittedName>
        <fullName evidence="4">Putative Phosphinothricin N-acetyltransferase</fullName>
    </submittedName>
</protein>
<dbReference type="Gene3D" id="3.40.630.30">
    <property type="match status" value="1"/>
</dbReference>
<dbReference type="NCBIfam" id="NF040504">
    <property type="entry name" value="resist_ArsN1b"/>
    <property type="match status" value="1"/>
</dbReference>
<name>A0A6T9XZL7_ALTMA</name>
<proteinExistence type="predicted"/>
<evidence type="ECO:0000259" key="3">
    <source>
        <dbReference type="PROSITE" id="PS51186"/>
    </source>
</evidence>